<dbReference type="InterPro" id="IPR050503">
    <property type="entry name" value="cAMP-dep_PK_reg_su-like"/>
</dbReference>
<gene>
    <name evidence="3" type="ORF">METZ01_LOCUS309096</name>
</gene>
<dbReference type="GO" id="GO:0005952">
    <property type="term" value="C:cAMP-dependent protein kinase complex"/>
    <property type="evidence" value="ECO:0007669"/>
    <property type="project" value="InterPro"/>
</dbReference>
<dbReference type="CDD" id="cd00038">
    <property type="entry name" value="CAP_ED"/>
    <property type="match status" value="1"/>
</dbReference>
<protein>
    <recommendedName>
        <fullName evidence="2">Cyclic nucleotide-binding domain-containing protein</fullName>
    </recommendedName>
</protein>
<evidence type="ECO:0000259" key="2">
    <source>
        <dbReference type="PROSITE" id="PS50042"/>
    </source>
</evidence>
<feature type="compositionally biased region" description="Basic and acidic residues" evidence="1">
    <location>
        <begin position="173"/>
        <end position="187"/>
    </location>
</feature>
<dbReference type="InterPro" id="IPR018488">
    <property type="entry name" value="cNMP-bd_CS"/>
</dbReference>
<dbReference type="SUPFAM" id="SSF51206">
    <property type="entry name" value="cAMP-binding domain-like"/>
    <property type="match status" value="1"/>
</dbReference>
<dbReference type="PANTHER" id="PTHR11635:SF152">
    <property type="entry name" value="CAMP-DEPENDENT PROTEIN KINASE TYPE I REGULATORY SUBUNIT-RELATED"/>
    <property type="match status" value="1"/>
</dbReference>
<name>A0A382N913_9ZZZZ</name>
<dbReference type="Pfam" id="PF00027">
    <property type="entry name" value="cNMP_binding"/>
    <property type="match status" value="1"/>
</dbReference>
<dbReference type="EMBL" id="UINC01098036">
    <property type="protein sequence ID" value="SVC56242.1"/>
    <property type="molecule type" value="Genomic_DNA"/>
</dbReference>
<dbReference type="SMART" id="SM00100">
    <property type="entry name" value="cNMP"/>
    <property type="match status" value="1"/>
</dbReference>
<evidence type="ECO:0000256" key="1">
    <source>
        <dbReference type="SAM" id="MobiDB-lite"/>
    </source>
</evidence>
<proteinExistence type="predicted"/>
<dbReference type="GO" id="GO:0005829">
    <property type="term" value="C:cytosol"/>
    <property type="evidence" value="ECO:0007669"/>
    <property type="project" value="TreeGrafter"/>
</dbReference>
<dbReference type="AlphaFoldDB" id="A0A382N913"/>
<dbReference type="PROSITE" id="PS50042">
    <property type="entry name" value="CNMP_BINDING_3"/>
    <property type="match status" value="1"/>
</dbReference>
<sequence>MPSDPFWSNILRRRDKEETVVFDILTKVPIFQDLGRREFNKIESILHRRNWNADEAIINEGDPGLGMYIIVAGEVRITQVGEDGVQQQLTTLAGGDFFGEQALLDESPRTASAYANEACRIIGFFRPDLLELIESNPRSGLKIVMRLSQMISVRLRHTNRLLKEARMRVKQVGEENKRAELGRRETGGEEAGATSS</sequence>
<accession>A0A382N913</accession>
<dbReference type="InterPro" id="IPR018490">
    <property type="entry name" value="cNMP-bd_dom_sf"/>
</dbReference>
<organism evidence="3">
    <name type="scientific">marine metagenome</name>
    <dbReference type="NCBI Taxonomy" id="408172"/>
    <lineage>
        <taxon>unclassified sequences</taxon>
        <taxon>metagenomes</taxon>
        <taxon>ecological metagenomes</taxon>
    </lineage>
</organism>
<reference evidence="3" key="1">
    <citation type="submission" date="2018-05" db="EMBL/GenBank/DDBJ databases">
        <authorList>
            <person name="Lanie J.A."/>
            <person name="Ng W.-L."/>
            <person name="Kazmierczak K.M."/>
            <person name="Andrzejewski T.M."/>
            <person name="Davidsen T.M."/>
            <person name="Wayne K.J."/>
            <person name="Tettelin H."/>
            <person name="Glass J.I."/>
            <person name="Rusch D."/>
            <person name="Podicherti R."/>
            <person name="Tsui H.-C.T."/>
            <person name="Winkler M.E."/>
        </authorList>
    </citation>
    <scope>NUCLEOTIDE SEQUENCE</scope>
</reference>
<dbReference type="InterPro" id="IPR000595">
    <property type="entry name" value="cNMP-bd_dom"/>
</dbReference>
<dbReference type="InterPro" id="IPR014710">
    <property type="entry name" value="RmlC-like_jellyroll"/>
</dbReference>
<feature type="domain" description="Cyclic nucleotide-binding" evidence="2">
    <location>
        <begin position="30"/>
        <end position="133"/>
    </location>
</feature>
<dbReference type="PROSITE" id="PS00889">
    <property type="entry name" value="CNMP_BINDING_2"/>
    <property type="match status" value="1"/>
</dbReference>
<evidence type="ECO:0000313" key="3">
    <source>
        <dbReference type="EMBL" id="SVC56242.1"/>
    </source>
</evidence>
<dbReference type="Gene3D" id="2.60.120.10">
    <property type="entry name" value="Jelly Rolls"/>
    <property type="match status" value="1"/>
</dbReference>
<feature type="region of interest" description="Disordered" evidence="1">
    <location>
        <begin position="173"/>
        <end position="196"/>
    </location>
</feature>
<dbReference type="PANTHER" id="PTHR11635">
    <property type="entry name" value="CAMP-DEPENDENT PROTEIN KINASE REGULATORY CHAIN"/>
    <property type="match status" value="1"/>
</dbReference>